<sequence>MSESGTPDEQEDDQQQRIQDEIVEQEDQDVNPVGVAQKATLDRDLRKQHFFTINPEEDLKMVKLKPYPKSSQLEAIFNQYKRIQQIKPSEDEVFLKLEDQQFQKERKFTISEVRALRKERNHKYFKYLIEVRKNFVSEELFSKFRKKVKVFSFDENAGNKEKQDEKSIDESVEKESDVFSNYSEFY</sequence>
<dbReference type="EMBL" id="CAJJDP010000065">
    <property type="protein sequence ID" value="CAD8175764.1"/>
    <property type="molecule type" value="Genomic_DNA"/>
</dbReference>
<evidence type="ECO:0000313" key="3">
    <source>
        <dbReference type="Proteomes" id="UP000683925"/>
    </source>
</evidence>
<feature type="region of interest" description="Disordered" evidence="1">
    <location>
        <begin position="158"/>
        <end position="186"/>
    </location>
</feature>
<dbReference type="OrthoDB" id="309330at2759"/>
<keyword evidence="3" id="KW-1185">Reference proteome</keyword>
<protein>
    <submittedName>
        <fullName evidence="2">Uncharacterized protein</fullName>
    </submittedName>
</protein>
<accession>A0A8S1VF39</accession>
<reference evidence="2" key="1">
    <citation type="submission" date="2021-01" db="EMBL/GenBank/DDBJ databases">
        <authorList>
            <consortium name="Genoscope - CEA"/>
            <person name="William W."/>
        </authorList>
    </citation>
    <scope>NUCLEOTIDE SEQUENCE</scope>
</reference>
<dbReference type="Proteomes" id="UP000683925">
    <property type="component" value="Unassembled WGS sequence"/>
</dbReference>
<proteinExistence type="predicted"/>
<evidence type="ECO:0000313" key="2">
    <source>
        <dbReference type="EMBL" id="CAD8175764.1"/>
    </source>
</evidence>
<organism evidence="2 3">
    <name type="scientific">Paramecium octaurelia</name>
    <dbReference type="NCBI Taxonomy" id="43137"/>
    <lineage>
        <taxon>Eukaryota</taxon>
        <taxon>Sar</taxon>
        <taxon>Alveolata</taxon>
        <taxon>Ciliophora</taxon>
        <taxon>Intramacronucleata</taxon>
        <taxon>Oligohymenophorea</taxon>
        <taxon>Peniculida</taxon>
        <taxon>Parameciidae</taxon>
        <taxon>Paramecium</taxon>
    </lineage>
</organism>
<gene>
    <name evidence="2" type="ORF">POCTA_138.1.T0660046</name>
</gene>
<dbReference type="OMA" id="KERNHKY"/>
<name>A0A8S1VF39_PAROT</name>
<feature type="compositionally biased region" description="Basic and acidic residues" evidence="1">
    <location>
        <begin position="158"/>
        <end position="177"/>
    </location>
</feature>
<feature type="region of interest" description="Disordered" evidence="1">
    <location>
        <begin position="1"/>
        <end position="32"/>
    </location>
</feature>
<evidence type="ECO:0000256" key="1">
    <source>
        <dbReference type="SAM" id="MobiDB-lite"/>
    </source>
</evidence>
<comment type="caution">
    <text evidence="2">The sequence shown here is derived from an EMBL/GenBank/DDBJ whole genome shotgun (WGS) entry which is preliminary data.</text>
</comment>
<dbReference type="AlphaFoldDB" id="A0A8S1VF39"/>
<feature type="compositionally biased region" description="Acidic residues" evidence="1">
    <location>
        <begin position="1"/>
        <end position="13"/>
    </location>
</feature>